<proteinExistence type="inferred from homology"/>
<organism evidence="8 9">
    <name type="scientific">Rhodoplanes tepidamans</name>
    <name type="common">Rhodoplanes cryptolactis</name>
    <dbReference type="NCBI Taxonomy" id="200616"/>
    <lineage>
        <taxon>Bacteria</taxon>
        <taxon>Pseudomonadati</taxon>
        <taxon>Pseudomonadota</taxon>
        <taxon>Alphaproteobacteria</taxon>
        <taxon>Hyphomicrobiales</taxon>
        <taxon>Nitrobacteraceae</taxon>
        <taxon>Rhodoplanes</taxon>
    </lineage>
</organism>
<evidence type="ECO:0000256" key="3">
    <source>
        <dbReference type="ARBA" id="ARBA00009000"/>
    </source>
</evidence>
<accession>A0ABT5JD79</accession>
<dbReference type="Gene3D" id="2.60.40.1180">
    <property type="entry name" value="Golgi alpha-mannosidase II"/>
    <property type="match status" value="1"/>
</dbReference>
<dbReference type="InterPro" id="IPR013783">
    <property type="entry name" value="Ig-like_fold"/>
</dbReference>
<keyword evidence="5" id="KW-0808">Transferase</keyword>
<sequence length="647" mass="71679">MTASQRGIGPTTRMGANVFPGGSTFRTWAPRATAVHVSGPFNGWSRADEATRLVKDGQGFWTGFLPGVTDGTEYKFYVVGPTGREGFKRDPHARELSAPSWNCVVCDPARYPWHDLAFRAPPFEDLIIYQFHVGTFSALDAAGRDIRPGRVAKFLDVLDRVEYLADLGVTAVQPLPIVEYPTRFSLGYNGVDYFSPEFDYGVSDADLGRYLARANALLAARGHPPVAMQDVTGAANQLRLLVDILHVYGMAVILDVVYNHAGGDFGDESLYFFDRLDPGNQNDSLYFTDREWAGGLGFAYWNDGVRQFLIDNALSYLSEYHVDGFRYDEVSVIDNFGGWRFCQDLTGTVRFVKPSAVQIAEFWKDGKDWAVRPSAFGGAGFDLVWHDGMREAVRGAVGQAAGGRDAFVDLDRVAGALRPPPGFDGAWRAVQMLENHDGLLIDHAPHDQRPRVAKIAHWDDPRSWYARSRARVATGLLLTGPGVPMLFMGQEFLEDKMWSDSPDRSDLRIWWEGLATDRAMSDHLRFTRELIALRRRLAALRRGAMNVFHVHNGNRVIAFHRWIEGFGDDLVVVASFAETTHSGYRLGFPRGGLWREVFNSDVYDNWVNPIVAGNGSGVVAGGPPMHGLPASAEIVIPANGLVCFQPG</sequence>
<reference evidence="8" key="1">
    <citation type="journal article" date="2023" name="Microbiol Resour">
        <title>Genome Sequences of Rhodoplanes serenus and Two Thermotolerant Strains, Rhodoplanes tepidamans and 'Rhodoplanes cryptolactis,' Further Refine the Genus.</title>
        <authorList>
            <person name="Rayyan A.A."/>
            <person name="Kyndt J.A."/>
        </authorList>
    </citation>
    <scope>NUCLEOTIDE SEQUENCE</scope>
    <source>
        <strain evidence="8">DSM 9987</strain>
    </source>
</reference>
<dbReference type="InterPro" id="IPR044143">
    <property type="entry name" value="GlgB_N_E_set_prok"/>
</dbReference>
<dbReference type="InterPro" id="IPR006047">
    <property type="entry name" value="GH13_cat_dom"/>
</dbReference>
<dbReference type="Gene3D" id="3.20.20.80">
    <property type="entry name" value="Glycosidases"/>
    <property type="match status" value="1"/>
</dbReference>
<dbReference type="Pfam" id="PF02922">
    <property type="entry name" value="CBM_48"/>
    <property type="match status" value="1"/>
</dbReference>
<gene>
    <name evidence="8" type="ORF">PQJ73_18220</name>
</gene>
<dbReference type="EC" id="2.4.1.18" evidence="4"/>
<evidence type="ECO:0000256" key="6">
    <source>
        <dbReference type="ARBA" id="ARBA00023277"/>
    </source>
</evidence>
<dbReference type="InterPro" id="IPR017853">
    <property type="entry name" value="GH"/>
</dbReference>
<dbReference type="RefSeq" id="WP_272778470.1">
    <property type="nucleotide sequence ID" value="NZ_JAQQLI010000030.1"/>
</dbReference>
<feature type="domain" description="Glycosyl hydrolase family 13 catalytic" evidence="7">
    <location>
        <begin position="130"/>
        <end position="534"/>
    </location>
</feature>
<comment type="function">
    <text evidence="2">Catalyzes the formation of the alpha-1,6-glucosidic linkages in glycogen by scission of a 1,4-alpha-linked oligosaccharide from growing alpha-1,4-glucan chains and the subsequent attachment of the oligosaccharide to the alpha-1,6 position.</text>
</comment>
<dbReference type="SUPFAM" id="SSF81296">
    <property type="entry name" value="E set domains"/>
    <property type="match status" value="1"/>
</dbReference>
<evidence type="ECO:0000259" key="7">
    <source>
        <dbReference type="SMART" id="SM00642"/>
    </source>
</evidence>
<evidence type="ECO:0000256" key="2">
    <source>
        <dbReference type="ARBA" id="ARBA00002953"/>
    </source>
</evidence>
<keyword evidence="9" id="KW-1185">Reference proteome</keyword>
<dbReference type="InterPro" id="IPR013780">
    <property type="entry name" value="Glyco_hydro_b"/>
</dbReference>
<dbReference type="EMBL" id="JAQQLI010000030">
    <property type="protein sequence ID" value="MDC7787630.1"/>
    <property type="molecule type" value="Genomic_DNA"/>
</dbReference>
<dbReference type="InterPro" id="IPR004193">
    <property type="entry name" value="Glyco_hydro_13_N"/>
</dbReference>
<dbReference type="PANTHER" id="PTHR43651">
    <property type="entry name" value="1,4-ALPHA-GLUCAN-BRANCHING ENZYME"/>
    <property type="match status" value="1"/>
</dbReference>
<dbReference type="InterPro" id="IPR014756">
    <property type="entry name" value="Ig_E-set"/>
</dbReference>
<dbReference type="SUPFAM" id="SSF51011">
    <property type="entry name" value="Glycosyl hydrolase domain"/>
    <property type="match status" value="1"/>
</dbReference>
<reference evidence="8" key="2">
    <citation type="submission" date="2023-02" db="EMBL/GenBank/DDBJ databases">
        <authorList>
            <person name="Rayyan A."/>
            <person name="Meyer T."/>
            <person name="Kyndt J.A."/>
        </authorList>
    </citation>
    <scope>NUCLEOTIDE SEQUENCE</scope>
    <source>
        <strain evidence="8">DSM 9987</strain>
    </source>
</reference>
<evidence type="ECO:0000256" key="4">
    <source>
        <dbReference type="ARBA" id="ARBA00012541"/>
    </source>
</evidence>
<dbReference type="Proteomes" id="UP001165652">
    <property type="component" value="Unassembled WGS sequence"/>
</dbReference>
<comment type="catalytic activity">
    <reaction evidence="1">
        <text>Transfers a segment of a (1-&gt;4)-alpha-D-glucan chain to a primary hydroxy group in a similar glucan chain.</text>
        <dbReference type="EC" id="2.4.1.18"/>
    </reaction>
</comment>
<name>A0ABT5JD79_RHOTP</name>
<dbReference type="PANTHER" id="PTHR43651:SF11">
    <property type="entry name" value="MALTO-OLIGOSYLTREHALOSE TREHALOHYDROLASE"/>
    <property type="match status" value="1"/>
</dbReference>
<comment type="caution">
    <text evidence="8">The sequence shown here is derived from an EMBL/GenBank/DDBJ whole genome shotgun (WGS) entry which is preliminary data.</text>
</comment>
<dbReference type="SMART" id="SM00642">
    <property type="entry name" value="Aamy"/>
    <property type="match status" value="1"/>
</dbReference>
<protein>
    <recommendedName>
        <fullName evidence="4">1,4-alpha-glucan branching enzyme</fullName>
        <ecNumber evidence="4">2.4.1.18</ecNumber>
    </recommendedName>
</protein>
<evidence type="ECO:0000313" key="9">
    <source>
        <dbReference type="Proteomes" id="UP001165652"/>
    </source>
</evidence>
<evidence type="ECO:0000256" key="5">
    <source>
        <dbReference type="ARBA" id="ARBA00022679"/>
    </source>
</evidence>
<evidence type="ECO:0000313" key="8">
    <source>
        <dbReference type="EMBL" id="MDC7787630.1"/>
    </source>
</evidence>
<comment type="similarity">
    <text evidence="3">Belongs to the glycosyl hydrolase 13 family. GlgB subfamily.</text>
</comment>
<dbReference type="SUPFAM" id="SSF51445">
    <property type="entry name" value="(Trans)glycosidases"/>
    <property type="match status" value="1"/>
</dbReference>
<dbReference type="InterPro" id="IPR006048">
    <property type="entry name" value="A-amylase/branching_C"/>
</dbReference>
<dbReference type="CDD" id="cd11325">
    <property type="entry name" value="AmyAc_GTHase"/>
    <property type="match status" value="1"/>
</dbReference>
<keyword evidence="6" id="KW-0119">Carbohydrate metabolism</keyword>
<dbReference type="Gene3D" id="2.60.40.10">
    <property type="entry name" value="Immunoglobulins"/>
    <property type="match status" value="1"/>
</dbReference>
<dbReference type="InterPro" id="IPR037439">
    <property type="entry name" value="Branching_enzy"/>
</dbReference>
<evidence type="ECO:0000256" key="1">
    <source>
        <dbReference type="ARBA" id="ARBA00000826"/>
    </source>
</evidence>
<dbReference type="CDD" id="cd02855">
    <property type="entry name" value="E_set_GBE_prok_N"/>
    <property type="match status" value="1"/>
</dbReference>
<dbReference type="PIRSF" id="PIRSF000463">
    <property type="entry name" value="GlgB"/>
    <property type="match status" value="1"/>
</dbReference>
<dbReference type="Pfam" id="PF02806">
    <property type="entry name" value="Alpha-amylase_C"/>
    <property type="match status" value="1"/>
</dbReference>